<evidence type="ECO:0000256" key="1">
    <source>
        <dbReference type="SAM" id="Phobius"/>
    </source>
</evidence>
<feature type="non-terminal residue" evidence="2">
    <location>
        <position position="1"/>
    </location>
</feature>
<dbReference type="InParanoid" id="A0A163E9M2"/>
<feature type="transmembrane region" description="Helical" evidence="1">
    <location>
        <begin position="151"/>
        <end position="173"/>
    </location>
</feature>
<organism evidence="2 3">
    <name type="scientific">Phycomyces blakesleeanus (strain ATCC 8743b / DSM 1359 / FGSC 10004 / NBRC 33097 / NRRL 1555)</name>
    <dbReference type="NCBI Taxonomy" id="763407"/>
    <lineage>
        <taxon>Eukaryota</taxon>
        <taxon>Fungi</taxon>
        <taxon>Fungi incertae sedis</taxon>
        <taxon>Mucoromycota</taxon>
        <taxon>Mucoromycotina</taxon>
        <taxon>Mucoromycetes</taxon>
        <taxon>Mucorales</taxon>
        <taxon>Phycomycetaceae</taxon>
        <taxon>Phycomyces</taxon>
    </lineage>
</organism>
<feature type="transmembrane region" description="Helical" evidence="1">
    <location>
        <begin position="78"/>
        <end position="99"/>
    </location>
</feature>
<dbReference type="EMBL" id="KV440974">
    <property type="protein sequence ID" value="OAD77520.1"/>
    <property type="molecule type" value="Genomic_DNA"/>
</dbReference>
<dbReference type="AlphaFoldDB" id="A0A163E9M2"/>
<gene>
    <name evidence="2" type="ORF">PHYBLDRAFT_60652</name>
</gene>
<name>A0A163E9M2_PHYB8</name>
<dbReference type="Proteomes" id="UP000077315">
    <property type="component" value="Unassembled WGS sequence"/>
</dbReference>
<reference evidence="3" key="1">
    <citation type="submission" date="2015-06" db="EMBL/GenBank/DDBJ databases">
        <title>Expansion of signal transduction pathways in fungi by whole-genome duplication.</title>
        <authorList>
            <consortium name="DOE Joint Genome Institute"/>
            <person name="Corrochano L.M."/>
            <person name="Kuo A."/>
            <person name="Marcet-Houben M."/>
            <person name="Polaino S."/>
            <person name="Salamov A."/>
            <person name="Villalobos J.M."/>
            <person name="Alvarez M.I."/>
            <person name="Avalos J."/>
            <person name="Benito E.P."/>
            <person name="Benoit I."/>
            <person name="Burger G."/>
            <person name="Camino L.P."/>
            <person name="Canovas D."/>
            <person name="Cerda-Olmedo E."/>
            <person name="Cheng J.-F."/>
            <person name="Dominguez A."/>
            <person name="Elias M."/>
            <person name="Eslava A.P."/>
            <person name="Glaser F."/>
            <person name="Grimwood J."/>
            <person name="Gutierrez G."/>
            <person name="Heitman J."/>
            <person name="Henrissat B."/>
            <person name="Iturriaga E.A."/>
            <person name="Lang B.F."/>
            <person name="Lavin J.L."/>
            <person name="Lee S."/>
            <person name="Li W."/>
            <person name="Lindquist E."/>
            <person name="Lopez-Garcia S."/>
            <person name="Luque E.M."/>
            <person name="Marcos A.T."/>
            <person name="Martin J."/>
            <person name="McCluskey K."/>
            <person name="Medina H.R."/>
            <person name="Miralles-Duran A."/>
            <person name="Miyazaki A."/>
            <person name="Munoz-Torres E."/>
            <person name="Oguiza J.A."/>
            <person name="Ohm R."/>
            <person name="Olmedo M."/>
            <person name="Orejas M."/>
            <person name="Ortiz-Castellanos L."/>
            <person name="Pisabarro A.G."/>
            <person name="Rodriguez-Romero J."/>
            <person name="Ruiz-Herrera J."/>
            <person name="Ruiz-Vazquez R."/>
            <person name="Sanz C."/>
            <person name="Schackwitz W."/>
            <person name="Schmutz J."/>
            <person name="Shahriari M."/>
            <person name="Shelest E."/>
            <person name="Silva-Franco F."/>
            <person name="Soanes D."/>
            <person name="Syed K."/>
            <person name="Tagua V.G."/>
            <person name="Talbot N.J."/>
            <person name="Thon M."/>
            <person name="De vries R.P."/>
            <person name="Wiebenga A."/>
            <person name="Yadav J.S."/>
            <person name="Braun E.L."/>
            <person name="Baker S."/>
            <person name="Garre V."/>
            <person name="Horwitz B."/>
            <person name="Torres-Martinez S."/>
            <person name="Idnurm A."/>
            <person name="Herrera-Estrella A."/>
            <person name="Gabaldon T."/>
            <person name="Grigoriev I.V."/>
        </authorList>
    </citation>
    <scope>NUCLEOTIDE SEQUENCE [LARGE SCALE GENOMIC DNA]</scope>
    <source>
        <strain evidence="3">NRRL 1555(-)</strain>
    </source>
</reference>
<dbReference type="RefSeq" id="XP_018295560.1">
    <property type="nucleotide sequence ID" value="XM_018440676.1"/>
</dbReference>
<keyword evidence="3" id="KW-1185">Reference proteome</keyword>
<evidence type="ECO:0000313" key="3">
    <source>
        <dbReference type="Proteomes" id="UP000077315"/>
    </source>
</evidence>
<proteinExistence type="predicted"/>
<keyword evidence="1" id="KW-0812">Transmembrane</keyword>
<evidence type="ECO:0000313" key="2">
    <source>
        <dbReference type="EMBL" id="OAD77520.1"/>
    </source>
</evidence>
<accession>A0A163E9M2</accession>
<keyword evidence="1" id="KW-0472">Membrane</keyword>
<feature type="transmembrane region" description="Helical" evidence="1">
    <location>
        <begin position="44"/>
        <end position="66"/>
    </location>
</feature>
<sequence>CIDVYTSICECVILFTNTVHQRARLDIRLIQPDNYPAITQPPHFIVLLKYLVGIYTLVVVYFTFTFRKWDFVYKEKPYPPLLVFSSVKCYIGAFSNAILNNWNDISLKDALLSLIAIGLIYCSLFFKAFLTECAYSKILYYSISPRCLGKAYLSYIVMDRILYVLDVILHIGFVRQ</sequence>
<dbReference type="GeneID" id="29001582"/>
<feature type="transmembrane region" description="Helical" evidence="1">
    <location>
        <begin position="111"/>
        <end position="130"/>
    </location>
</feature>
<protein>
    <submittedName>
        <fullName evidence="2">Uncharacterized protein</fullName>
    </submittedName>
</protein>
<dbReference type="VEuPathDB" id="FungiDB:PHYBLDRAFT_60652"/>
<keyword evidence="1" id="KW-1133">Transmembrane helix</keyword>